<keyword evidence="7" id="KW-0132">Cell division</keyword>
<evidence type="ECO:0000256" key="2">
    <source>
        <dbReference type="ARBA" id="ARBA00004186"/>
    </source>
</evidence>
<evidence type="ECO:0000256" key="16">
    <source>
        <dbReference type="ARBA" id="ARBA00044179"/>
    </source>
</evidence>
<dbReference type="PANTHER" id="PTHR28017:SF1">
    <property type="entry name" value="DASH COMPLEX SUBUNIT DAD3"/>
    <property type="match status" value="1"/>
</dbReference>
<dbReference type="AlphaFoldDB" id="A0AAE0JFK1"/>
<keyword evidence="22" id="KW-1185">Reference proteome</keyword>
<dbReference type="GO" id="GO:0005874">
    <property type="term" value="C:microtubule"/>
    <property type="evidence" value="ECO:0007669"/>
    <property type="project" value="UniProtKB-KW"/>
</dbReference>
<organism evidence="21 22">
    <name type="scientific">Neurospora tetraspora</name>
    <dbReference type="NCBI Taxonomy" id="94610"/>
    <lineage>
        <taxon>Eukaryota</taxon>
        <taxon>Fungi</taxon>
        <taxon>Dikarya</taxon>
        <taxon>Ascomycota</taxon>
        <taxon>Pezizomycotina</taxon>
        <taxon>Sordariomycetes</taxon>
        <taxon>Sordariomycetidae</taxon>
        <taxon>Sordariales</taxon>
        <taxon>Sordariaceae</taxon>
        <taxon>Neurospora</taxon>
    </lineage>
</organism>
<keyword evidence="20" id="KW-1133">Transmembrane helix</keyword>
<dbReference type="GO" id="GO:0072686">
    <property type="term" value="C:mitotic spindle"/>
    <property type="evidence" value="ECO:0007669"/>
    <property type="project" value="InterPro"/>
</dbReference>
<dbReference type="PANTHER" id="PTHR28017">
    <property type="entry name" value="DASH COMPLEX SUBUNIT DAD3"/>
    <property type="match status" value="1"/>
</dbReference>
<evidence type="ECO:0000256" key="14">
    <source>
        <dbReference type="ARBA" id="ARBA00023306"/>
    </source>
</evidence>
<evidence type="ECO:0000256" key="13">
    <source>
        <dbReference type="ARBA" id="ARBA00023242"/>
    </source>
</evidence>
<dbReference type="GO" id="GO:0051010">
    <property type="term" value="F:microtubule plus-end binding"/>
    <property type="evidence" value="ECO:0007669"/>
    <property type="project" value="TreeGrafter"/>
</dbReference>
<evidence type="ECO:0000256" key="15">
    <source>
        <dbReference type="ARBA" id="ARBA00023328"/>
    </source>
</evidence>
<dbReference type="GO" id="GO:0042729">
    <property type="term" value="C:DASH complex"/>
    <property type="evidence" value="ECO:0007669"/>
    <property type="project" value="InterPro"/>
</dbReference>
<evidence type="ECO:0000256" key="17">
    <source>
        <dbReference type="ARBA" id="ARBA00044305"/>
    </source>
</evidence>
<evidence type="ECO:0000313" key="22">
    <source>
        <dbReference type="Proteomes" id="UP001278500"/>
    </source>
</evidence>
<protein>
    <recommendedName>
        <fullName evidence="16">DASH complex subunit DAD3</fullName>
    </recommendedName>
    <alternativeName>
        <fullName evidence="17">Outer kinetochore protein DAD3</fullName>
    </alternativeName>
</protein>
<evidence type="ECO:0000256" key="7">
    <source>
        <dbReference type="ARBA" id="ARBA00022618"/>
    </source>
</evidence>
<feature type="compositionally biased region" description="Polar residues" evidence="19">
    <location>
        <begin position="706"/>
        <end position="750"/>
    </location>
</feature>
<evidence type="ECO:0000256" key="1">
    <source>
        <dbReference type="ARBA" id="ARBA00004123"/>
    </source>
</evidence>
<name>A0AAE0JFK1_9PEZI</name>
<keyword evidence="20" id="KW-0472">Membrane</keyword>
<reference evidence="21" key="2">
    <citation type="submission" date="2023-06" db="EMBL/GenBank/DDBJ databases">
        <authorList>
            <consortium name="Lawrence Berkeley National Laboratory"/>
            <person name="Haridas S."/>
            <person name="Hensen N."/>
            <person name="Bonometti L."/>
            <person name="Westerberg I."/>
            <person name="Brannstrom I.O."/>
            <person name="Guillou S."/>
            <person name="Cros-Aarteil S."/>
            <person name="Calhoun S."/>
            <person name="Kuo A."/>
            <person name="Mondo S."/>
            <person name="Pangilinan J."/>
            <person name="Riley R."/>
            <person name="Labutti K."/>
            <person name="Andreopoulos B."/>
            <person name="Lipzen A."/>
            <person name="Chen C."/>
            <person name="Yanf M."/>
            <person name="Daum C."/>
            <person name="Ng V."/>
            <person name="Clum A."/>
            <person name="Steindorff A."/>
            <person name="Ohm R."/>
            <person name="Martin F."/>
            <person name="Silar P."/>
            <person name="Natvig D."/>
            <person name="Lalanne C."/>
            <person name="Gautier V."/>
            <person name="Ament-Velasquez S.L."/>
            <person name="Kruys A."/>
            <person name="Hutchinson M.I."/>
            <person name="Powell A.J."/>
            <person name="Barry K."/>
            <person name="Miller A.N."/>
            <person name="Grigoriev I.V."/>
            <person name="Debuchy R."/>
            <person name="Gladieux P."/>
            <person name="Thoren M.H."/>
            <person name="Johannesson H."/>
        </authorList>
    </citation>
    <scope>NUCLEOTIDE SEQUENCE</scope>
    <source>
        <strain evidence="21">CBS 560.94</strain>
    </source>
</reference>
<dbReference type="RefSeq" id="XP_062681778.1">
    <property type="nucleotide sequence ID" value="XM_062829613.1"/>
</dbReference>
<evidence type="ECO:0000313" key="21">
    <source>
        <dbReference type="EMBL" id="KAK3345165.1"/>
    </source>
</evidence>
<evidence type="ECO:0000256" key="10">
    <source>
        <dbReference type="ARBA" id="ARBA00022829"/>
    </source>
</evidence>
<evidence type="ECO:0000256" key="20">
    <source>
        <dbReference type="SAM" id="Phobius"/>
    </source>
</evidence>
<evidence type="ECO:0000256" key="12">
    <source>
        <dbReference type="ARBA" id="ARBA00023212"/>
    </source>
</evidence>
<keyword evidence="20" id="KW-0812">Transmembrane</keyword>
<evidence type="ECO:0000256" key="5">
    <source>
        <dbReference type="ARBA" id="ARBA00022454"/>
    </source>
</evidence>
<comment type="subcellular location">
    <subcellularLocation>
        <location evidence="3">Chromosome</location>
        <location evidence="3">Centromere</location>
        <location evidence="3">Kinetochore</location>
    </subcellularLocation>
    <subcellularLocation>
        <location evidence="2">Cytoplasm</location>
        <location evidence="2">Cytoskeleton</location>
        <location evidence="2">Spindle</location>
    </subcellularLocation>
    <subcellularLocation>
        <location evidence="1">Nucleus</location>
    </subcellularLocation>
</comment>
<evidence type="ECO:0000256" key="19">
    <source>
        <dbReference type="SAM" id="MobiDB-lite"/>
    </source>
</evidence>
<sequence>MDSDEERNDAHEAAYKHQLHHQQKPPRDASSPFYHQRLGSFAPPLYEFETSPAYMLEWDPKKQCRRTIVSSPDVLRELISGMDKDGTVTLFVVHGLPANYVDILRSSEELSIDSAFLDAHAARRSYCSRSGLTLPRRRGHSKIRSPEAGCFAQFEYPELIQGFDHTSMSRRETHPNSGGGIDGLDLMATGPKVLPLTEERKTPKGMAAAFYRASLWISSARQQSPRAGVLFLDKPLWRDAAPSHLRKASFPTAKKTGPVMEAQRPRVAAADGYDDREEEEVPCLEDLVYEMLCHNANEDTQVVDPASFVADVLSDIVYNHWLELFEALAPPTASQPKLIEREVSKSITLYWHMVQSLERNADVTAFYADHHGRIKGTERGSSSGPDWKTLLSRAKRRIALLNASPGVPILLPIPTPPQNPPTCVTQEKVKPPKKRSTAMNSTARFTNIPLSRTTTPGNNLNRIATYASLTPQRSHLHRINSHQHGTSDKASADNQRALERISYLGGILLPFPIVSGILSMGDEYEPGAPKFFIFWAVVIPLSIIACLIIYADIVRKAEVWVEVATERVVVSSLSSAAAVFPYPLPLPAGAEITDTGDTRGTGVTNVDGNRGQKETEEATPTGFLSLKTWRWWIGKLIWQKHRRMKKQMEMRRHPTHDHGVEVNMDQEESGSHAHRRGQTDEEQTIGFNPFVGNTGRTGFYPPPGTASPTAQPFSQTDPHGQRSSLPPSLQLPTATGSHYGDSNIQDNGHGSNEEAVDTTITPLSPGHVHLMMMPPGMTLAQTTSYPDPQRRVGFDADTETETQMDESEEGSASGEALPRVILEMTPSNGIKPKAWKRQELGWYGAVKRIVNPRQLRALEDVPVGVEAHERQNKQDVLDEYERLAENMKKLASLLDTLASQPSVVILDGLRELERKTSLVFTLLKASVYSIVLQQEIDWGGPAAGGSGGGGGEGGAGTGGNQ</sequence>
<dbReference type="InterPro" id="IPR013965">
    <property type="entry name" value="DASH_Dad3"/>
</dbReference>
<evidence type="ECO:0000256" key="4">
    <source>
        <dbReference type="ARBA" id="ARBA00006277"/>
    </source>
</evidence>
<feature type="region of interest" description="Disordered" evidence="19">
    <location>
        <begin position="591"/>
        <end position="619"/>
    </location>
</feature>
<evidence type="ECO:0000256" key="9">
    <source>
        <dbReference type="ARBA" id="ARBA00022776"/>
    </source>
</evidence>
<keyword evidence="8" id="KW-0493">Microtubule</keyword>
<feature type="region of interest" description="Disordered" evidence="19">
    <location>
        <begin position="650"/>
        <end position="771"/>
    </location>
</feature>
<feature type="region of interest" description="Disordered" evidence="19">
    <location>
        <begin position="411"/>
        <end position="439"/>
    </location>
</feature>
<reference evidence="21" key="1">
    <citation type="journal article" date="2023" name="Mol. Phylogenet. Evol.">
        <title>Genome-scale phylogeny and comparative genomics of the fungal order Sordariales.</title>
        <authorList>
            <person name="Hensen N."/>
            <person name="Bonometti L."/>
            <person name="Westerberg I."/>
            <person name="Brannstrom I.O."/>
            <person name="Guillou S."/>
            <person name="Cros-Aarteil S."/>
            <person name="Calhoun S."/>
            <person name="Haridas S."/>
            <person name="Kuo A."/>
            <person name="Mondo S."/>
            <person name="Pangilinan J."/>
            <person name="Riley R."/>
            <person name="LaButti K."/>
            <person name="Andreopoulos B."/>
            <person name="Lipzen A."/>
            <person name="Chen C."/>
            <person name="Yan M."/>
            <person name="Daum C."/>
            <person name="Ng V."/>
            <person name="Clum A."/>
            <person name="Steindorff A."/>
            <person name="Ohm R.A."/>
            <person name="Martin F."/>
            <person name="Silar P."/>
            <person name="Natvig D.O."/>
            <person name="Lalanne C."/>
            <person name="Gautier V."/>
            <person name="Ament-Velasquez S.L."/>
            <person name="Kruys A."/>
            <person name="Hutchinson M.I."/>
            <person name="Powell A.J."/>
            <person name="Barry K."/>
            <person name="Miller A.N."/>
            <person name="Grigoriev I.V."/>
            <person name="Debuchy R."/>
            <person name="Gladieux P."/>
            <person name="Hiltunen Thoren M."/>
            <person name="Johannesson H."/>
        </authorList>
    </citation>
    <scope>NUCLEOTIDE SEQUENCE</scope>
    <source>
        <strain evidence="21">CBS 560.94</strain>
    </source>
</reference>
<comment type="similarity">
    <text evidence="4">Belongs to the DASH complex DAD3 family.</text>
</comment>
<keyword evidence="11" id="KW-0995">Kinetochore</keyword>
<evidence type="ECO:0000256" key="6">
    <source>
        <dbReference type="ARBA" id="ARBA00022490"/>
    </source>
</evidence>
<feature type="compositionally biased region" description="Basic and acidic residues" evidence="19">
    <location>
        <begin position="650"/>
        <end position="660"/>
    </location>
</feature>
<dbReference type="GO" id="GO:0051301">
    <property type="term" value="P:cell division"/>
    <property type="evidence" value="ECO:0007669"/>
    <property type="project" value="UniProtKB-KW"/>
</dbReference>
<keyword evidence="13" id="KW-0539">Nucleus</keyword>
<evidence type="ECO:0000256" key="3">
    <source>
        <dbReference type="ARBA" id="ARBA00004629"/>
    </source>
</evidence>
<feature type="transmembrane region" description="Helical" evidence="20">
    <location>
        <begin position="501"/>
        <end position="520"/>
    </location>
</feature>
<keyword evidence="14" id="KW-0131">Cell cycle</keyword>
<feature type="transmembrane region" description="Helical" evidence="20">
    <location>
        <begin position="532"/>
        <end position="551"/>
    </location>
</feature>
<accession>A0AAE0JFK1</accession>
<dbReference type="Proteomes" id="UP001278500">
    <property type="component" value="Unassembled WGS sequence"/>
</dbReference>
<proteinExistence type="inferred from homology"/>
<keyword evidence="5" id="KW-0158">Chromosome</keyword>
<keyword evidence="9" id="KW-0498">Mitosis</keyword>
<dbReference type="GO" id="GO:0008608">
    <property type="term" value="P:attachment of spindle microtubules to kinetochore"/>
    <property type="evidence" value="ECO:0007669"/>
    <property type="project" value="InterPro"/>
</dbReference>
<evidence type="ECO:0000256" key="11">
    <source>
        <dbReference type="ARBA" id="ARBA00022838"/>
    </source>
</evidence>
<keyword evidence="18" id="KW-0175">Coiled coil</keyword>
<dbReference type="GeneID" id="87866767"/>
<keyword evidence="6" id="KW-0963">Cytoplasm</keyword>
<feature type="coiled-coil region" evidence="18">
    <location>
        <begin position="870"/>
        <end position="900"/>
    </location>
</feature>
<feature type="region of interest" description="Disordered" evidence="19">
    <location>
        <begin position="1"/>
        <end position="33"/>
    </location>
</feature>
<keyword evidence="10" id="KW-0159">Chromosome partition</keyword>
<feature type="region of interest" description="Disordered" evidence="19">
    <location>
        <begin position="941"/>
        <end position="961"/>
    </location>
</feature>
<feature type="compositionally biased region" description="Pro residues" evidence="19">
    <location>
        <begin position="411"/>
        <end position="420"/>
    </location>
</feature>
<evidence type="ECO:0000256" key="8">
    <source>
        <dbReference type="ARBA" id="ARBA00022701"/>
    </source>
</evidence>
<dbReference type="EMBL" id="JAUEPP010000004">
    <property type="protein sequence ID" value="KAK3345165.1"/>
    <property type="molecule type" value="Genomic_DNA"/>
</dbReference>
<keyword evidence="12" id="KW-0206">Cytoskeleton</keyword>
<feature type="compositionally biased region" description="Low complexity" evidence="19">
    <location>
        <begin position="593"/>
        <end position="609"/>
    </location>
</feature>
<dbReference type="Pfam" id="PF08656">
    <property type="entry name" value="DASH_Dad3"/>
    <property type="match status" value="1"/>
</dbReference>
<gene>
    <name evidence="21" type="ORF">B0H65DRAFT_548899</name>
</gene>
<keyword evidence="15" id="KW-0137">Centromere</keyword>
<comment type="caution">
    <text evidence="21">The sequence shown here is derived from an EMBL/GenBank/DDBJ whole genome shotgun (WGS) entry which is preliminary data.</text>
</comment>
<evidence type="ECO:0000256" key="18">
    <source>
        <dbReference type="SAM" id="Coils"/>
    </source>
</evidence>